<organism evidence="1 2">
    <name type="scientific">Coemansia furcata</name>
    <dbReference type="NCBI Taxonomy" id="417177"/>
    <lineage>
        <taxon>Eukaryota</taxon>
        <taxon>Fungi</taxon>
        <taxon>Fungi incertae sedis</taxon>
        <taxon>Zoopagomycota</taxon>
        <taxon>Kickxellomycotina</taxon>
        <taxon>Kickxellomycetes</taxon>
        <taxon>Kickxellales</taxon>
        <taxon>Kickxellaceae</taxon>
        <taxon>Coemansia</taxon>
    </lineage>
</organism>
<keyword evidence="2" id="KW-1185">Reference proteome</keyword>
<evidence type="ECO:0000313" key="1">
    <source>
        <dbReference type="EMBL" id="KAJ2814027.1"/>
    </source>
</evidence>
<name>A0ACC1LSR7_9FUNG</name>
<sequence>EVVTIESFKELYTFLLASPGTIVMVARKKSVYNDVARIISSVLGSEYKLVQIHTGKYDFPGIHQDWYMMKDDEVFVLFYNGLRWMKDIDESYVHEIRTQIRETLKYDVNTGPQSDTKLVTDDFPLEVPHKRNAGRKNLKSNQK</sequence>
<comment type="caution">
    <text evidence="1">The sequence shown here is derived from an EMBL/GenBank/DDBJ whole genome shotgun (WGS) entry which is preliminary data.</text>
</comment>
<evidence type="ECO:0000313" key="2">
    <source>
        <dbReference type="Proteomes" id="UP001140096"/>
    </source>
</evidence>
<dbReference type="Proteomes" id="UP001140096">
    <property type="component" value="Unassembled WGS sequence"/>
</dbReference>
<accession>A0ACC1LSR7</accession>
<dbReference type="EMBL" id="JANBUP010000008">
    <property type="protein sequence ID" value="KAJ2814027.1"/>
    <property type="molecule type" value="Genomic_DNA"/>
</dbReference>
<gene>
    <name evidence="1" type="ORF">H4S07_000229</name>
</gene>
<reference evidence="1" key="1">
    <citation type="submission" date="2022-07" db="EMBL/GenBank/DDBJ databases">
        <title>Phylogenomic reconstructions and comparative analyses of Kickxellomycotina fungi.</title>
        <authorList>
            <person name="Reynolds N.K."/>
            <person name="Stajich J.E."/>
            <person name="Barry K."/>
            <person name="Grigoriev I.V."/>
            <person name="Crous P."/>
            <person name="Smith M.E."/>
        </authorList>
    </citation>
    <scope>NUCLEOTIDE SEQUENCE</scope>
    <source>
        <strain evidence="1">CBS 102833</strain>
    </source>
</reference>
<proteinExistence type="predicted"/>
<feature type="non-terminal residue" evidence="1">
    <location>
        <position position="1"/>
    </location>
</feature>
<protein>
    <submittedName>
        <fullName evidence="1">Uncharacterized protein</fullName>
    </submittedName>
</protein>